<dbReference type="Proteomes" id="UP000192445">
    <property type="component" value="Chromosome"/>
</dbReference>
<evidence type="ECO:0000313" key="1">
    <source>
        <dbReference type="EMBL" id="ARF62715.1"/>
    </source>
</evidence>
<proteinExistence type="predicted"/>
<organism evidence="1 2">
    <name type="scientific">Streptomyces violaceoruber</name>
    <dbReference type="NCBI Taxonomy" id="1935"/>
    <lineage>
        <taxon>Bacteria</taxon>
        <taxon>Bacillati</taxon>
        <taxon>Actinomycetota</taxon>
        <taxon>Actinomycetes</taxon>
        <taxon>Kitasatosporales</taxon>
        <taxon>Streptomycetaceae</taxon>
        <taxon>Streptomyces</taxon>
        <taxon>Streptomyces violaceoruber group</taxon>
    </lineage>
</organism>
<name>A0A1V0UBU3_STRVN</name>
<sequence length="105" mass="11213">MLYCERHEMHNCADCAPPASRAGAPADGWSDWPPASIIIHSSGLAHLPGCQHIIPSDIRPPVYGWVPAPSSGAWRRLAPSLPLRATEGNTGRTAVSRCKSCDATQ</sequence>
<dbReference type="RefSeq" id="WP_050490756.1">
    <property type="nucleotide sequence ID" value="NZ_CP020570.1"/>
</dbReference>
<dbReference type="AlphaFoldDB" id="A0A1V0UBU3"/>
<protein>
    <submittedName>
        <fullName evidence="1">Uncharacterized protein</fullName>
    </submittedName>
</protein>
<evidence type="ECO:0000313" key="2">
    <source>
        <dbReference type="Proteomes" id="UP000192445"/>
    </source>
</evidence>
<dbReference type="EMBL" id="CP020570">
    <property type="protein sequence ID" value="ARF62715.1"/>
    <property type="molecule type" value="Genomic_DNA"/>
</dbReference>
<gene>
    <name evidence="1" type="ORF">B1H20_15925</name>
</gene>
<dbReference type="OrthoDB" id="3698356at2"/>
<dbReference type="KEGG" id="svu:B1H20_15925"/>
<reference evidence="1 2" key="1">
    <citation type="submission" date="2017-03" db="EMBL/GenBank/DDBJ databases">
        <title>Complete Genome Sequence of a natural compounds producer, Streptomyces violaceus S21.</title>
        <authorList>
            <person name="Zhong C."/>
            <person name="Zhao Z."/>
            <person name="Fu J."/>
            <person name="Zong G."/>
            <person name="Qin R."/>
            <person name="Cao G."/>
        </authorList>
    </citation>
    <scope>NUCLEOTIDE SEQUENCE [LARGE SCALE GENOMIC DNA]</scope>
    <source>
        <strain evidence="1 2">S21</strain>
    </source>
</reference>
<accession>A0A1V0UBU3</accession>